<accession>A0A345ED62</accession>
<dbReference type="Proteomes" id="UP000253273">
    <property type="component" value="Chromosome"/>
</dbReference>
<keyword evidence="2" id="KW-0808">Transferase</keyword>
<dbReference type="SUPFAM" id="SSF46785">
    <property type="entry name" value="Winged helix' DNA-binding domain"/>
    <property type="match status" value="1"/>
</dbReference>
<dbReference type="Gene3D" id="1.10.10.10">
    <property type="entry name" value="Winged helix-like DNA-binding domain superfamily/Winged helix DNA-binding domain"/>
    <property type="match status" value="1"/>
</dbReference>
<dbReference type="InterPro" id="IPR000182">
    <property type="entry name" value="GNAT_dom"/>
</dbReference>
<dbReference type="Pfam" id="PF00583">
    <property type="entry name" value="Acetyltransf_1"/>
    <property type="match status" value="1"/>
</dbReference>
<dbReference type="KEGG" id="haq:DU484_09885"/>
<name>A0A345E3I6_9EURY</name>
<organism evidence="2 5">
    <name type="scientific">Haloplanus rubicundus</name>
    <dbReference type="NCBI Taxonomy" id="1547898"/>
    <lineage>
        <taxon>Archaea</taxon>
        <taxon>Methanobacteriati</taxon>
        <taxon>Methanobacteriota</taxon>
        <taxon>Stenosarchaea group</taxon>
        <taxon>Halobacteria</taxon>
        <taxon>Halobacteriales</taxon>
        <taxon>Haloferacaceae</taxon>
        <taxon>Haloplanus</taxon>
    </lineage>
</organism>
<reference evidence="3 4" key="1">
    <citation type="submission" date="2018-07" db="EMBL/GenBank/DDBJ databases">
        <title>Genome sequences of Haloplanus sp. CBA1112.</title>
        <authorList>
            <person name="Kim Y.B."/>
            <person name="Roh S.W."/>
        </authorList>
    </citation>
    <scope>NUCLEOTIDE SEQUENCE [LARGE SCALE GENOMIC DNA]</scope>
    <source>
        <strain evidence="3 4">CBA1112</strain>
    </source>
</reference>
<dbReference type="InterPro" id="IPR036388">
    <property type="entry name" value="WH-like_DNA-bd_sf"/>
</dbReference>
<dbReference type="EMBL" id="CP031148">
    <property type="protein sequence ID" value="AXG10134.1"/>
    <property type="molecule type" value="Genomic_DNA"/>
</dbReference>
<dbReference type="GeneID" id="37287289"/>
<gene>
    <name evidence="3" type="ORF">DU484_09885</name>
    <name evidence="2" type="ORF">DU500_10135</name>
</gene>
<feature type="domain" description="N-acetyltransferase" evidence="1">
    <location>
        <begin position="82"/>
        <end position="240"/>
    </location>
</feature>
<protein>
    <submittedName>
        <fullName evidence="2">GNAT family N-acetyltransferase</fullName>
    </submittedName>
</protein>
<dbReference type="InterPro" id="IPR036390">
    <property type="entry name" value="WH_DNA-bd_sf"/>
</dbReference>
<dbReference type="PANTHER" id="PTHR43072">
    <property type="entry name" value="N-ACETYLTRANSFERASE"/>
    <property type="match status" value="1"/>
</dbReference>
<dbReference type="InterPro" id="IPR016181">
    <property type="entry name" value="Acyl_CoA_acyltransferase"/>
</dbReference>
<proteinExistence type="predicted"/>
<reference evidence="2 5" key="2">
    <citation type="submission" date="2018-07" db="EMBL/GenBank/DDBJ databases">
        <title>Genome sequences of Haloplanus sp. CBA1113.</title>
        <authorList>
            <person name="Kim Y.B."/>
            <person name="Roh S.W."/>
        </authorList>
    </citation>
    <scope>NUCLEOTIDE SEQUENCE [LARGE SCALE GENOMIC DNA]</scope>
    <source>
        <strain evidence="2 5">CBA1113</strain>
    </source>
</reference>
<evidence type="ECO:0000259" key="1">
    <source>
        <dbReference type="PROSITE" id="PS51186"/>
    </source>
</evidence>
<dbReference type="AlphaFoldDB" id="A0A345E3I6"/>
<sequence length="249" mass="28513">MELTEQLNFDHKDRRDIYEYVEAHGSVRADQARRALNLDPEAFGHHLTILRRDGYLRQEGKRLRVAYREEDVEEYDAGDLVYTIRAAEQRDLSGLVGVIRQVAEEGTYIEAETVADLLDHEEVILRHTETRSRMVFVACVDDEVVGWVHLDLPETEKLAHTAVLTVGLLPGYRGHGIGTALLDRGFRWACEHGFEKLYNSVPATNEDAISFLEAHGWETEAVRENHYRIDGEYVDEVMLATFLDCDARL</sequence>
<dbReference type="GO" id="GO:0016747">
    <property type="term" value="F:acyltransferase activity, transferring groups other than amino-acyl groups"/>
    <property type="evidence" value="ECO:0007669"/>
    <property type="project" value="InterPro"/>
</dbReference>
<evidence type="ECO:0000313" key="2">
    <source>
        <dbReference type="EMBL" id="AXG06758.1"/>
    </source>
</evidence>
<dbReference type="EMBL" id="CP031150">
    <property type="protein sequence ID" value="AXG06758.1"/>
    <property type="molecule type" value="Genomic_DNA"/>
</dbReference>
<dbReference type="Gene3D" id="3.40.630.30">
    <property type="match status" value="1"/>
</dbReference>
<evidence type="ECO:0000313" key="5">
    <source>
        <dbReference type="Proteomes" id="UP000253273"/>
    </source>
</evidence>
<evidence type="ECO:0000313" key="3">
    <source>
        <dbReference type="EMBL" id="AXG10134.1"/>
    </source>
</evidence>
<dbReference type="SUPFAM" id="SSF55729">
    <property type="entry name" value="Acyl-CoA N-acyltransferases (Nat)"/>
    <property type="match status" value="1"/>
</dbReference>
<dbReference type="PANTHER" id="PTHR43072:SF52">
    <property type="entry name" value="GCN5-RELATED N-ACETYLTRANSFERASE"/>
    <property type="match status" value="1"/>
</dbReference>
<evidence type="ECO:0000313" key="4">
    <source>
        <dbReference type="Proteomes" id="UP000252985"/>
    </source>
</evidence>
<dbReference type="KEGG" id="haj:DU500_10135"/>
<keyword evidence="5" id="KW-1185">Reference proteome</keyword>
<accession>A0A345E3I6</accession>
<dbReference type="CDD" id="cd04301">
    <property type="entry name" value="NAT_SF"/>
    <property type="match status" value="1"/>
</dbReference>
<dbReference type="Proteomes" id="UP000252985">
    <property type="component" value="Chromosome"/>
</dbReference>
<dbReference type="OrthoDB" id="55684at2157"/>
<dbReference type="RefSeq" id="WP_114585894.1">
    <property type="nucleotide sequence ID" value="NZ_CP031148.1"/>
</dbReference>
<dbReference type="PROSITE" id="PS51186">
    <property type="entry name" value="GNAT"/>
    <property type="match status" value="1"/>
</dbReference>